<feature type="domain" description="RNase H type-1" evidence="2">
    <location>
        <begin position="244"/>
        <end position="299"/>
    </location>
</feature>
<dbReference type="Pfam" id="PF13456">
    <property type="entry name" value="RVT_3"/>
    <property type="match status" value="1"/>
</dbReference>
<dbReference type="GO" id="GO:0003676">
    <property type="term" value="F:nucleic acid binding"/>
    <property type="evidence" value="ECO:0007669"/>
    <property type="project" value="InterPro"/>
</dbReference>
<dbReference type="EMBL" id="JAAMPC010000014">
    <property type="protein sequence ID" value="KAG2263501.1"/>
    <property type="molecule type" value="Genomic_DNA"/>
</dbReference>
<dbReference type="InterPro" id="IPR026960">
    <property type="entry name" value="RVT-Znf"/>
</dbReference>
<evidence type="ECO:0008006" key="6">
    <source>
        <dbReference type="Google" id="ProtNLM"/>
    </source>
</evidence>
<dbReference type="Proteomes" id="UP000886595">
    <property type="component" value="Unassembled WGS sequence"/>
</dbReference>
<keyword evidence="1" id="KW-0472">Membrane</keyword>
<proteinExistence type="predicted"/>
<name>A0A8X7Q4G9_BRACI</name>
<keyword evidence="1" id="KW-1133">Transmembrane helix</keyword>
<evidence type="ECO:0000313" key="4">
    <source>
        <dbReference type="EMBL" id="KAG2263501.1"/>
    </source>
</evidence>
<accession>A0A8X7Q4G9</accession>
<evidence type="ECO:0000259" key="3">
    <source>
        <dbReference type="Pfam" id="PF13966"/>
    </source>
</evidence>
<protein>
    <recommendedName>
        <fullName evidence="6">Reverse transcriptase zinc-binding domain-containing protein</fullName>
    </recommendedName>
</protein>
<keyword evidence="5" id="KW-1185">Reference proteome</keyword>
<feature type="domain" description="Reverse transcriptase zinc-binding" evidence="3">
    <location>
        <begin position="65"/>
        <end position="134"/>
    </location>
</feature>
<feature type="transmembrane region" description="Helical" evidence="1">
    <location>
        <begin position="300"/>
        <end position="326"/>
    </location>
</feature>
<dbReference type="OrthoDB" id="993827at2759"/>
<dbReference type="GO" id="GO:0004523">
    <property type="term" value="F:RNA-DNA hybrid ribonuclease activity"/>
    <property type="evidence" value="ECO:0007669"/>
    <property type="project" value="InterPro"/>
</dbReference>
<evidence type="ECO:0000313" key="5">
    <source>
        <dbReference type="Proteomes" id="UP000886595"/>
    </source>
</evidence>
<dbReference type="Pfam" id="PF13966">
    <property type="entry name" value="zf-RVT"/>
    <property type="match status" value="1"/>
</dbReference>
<comment type="caution">
    <text evidence="4">The sequence shown here is derived from an EMBL/GenBank/DDBJ whole genome shotgun (WGS) entry which is preliminary data.</text>
</comment>
<dbReference type="AlphaFoldDB" id="A0A8X7Q4G9"/>
<gene>
    <name evidence="4" type="ORF">Bca52824_070580</name>
</gene>
<dbReference type="InterPro" id="IPR002156">
    <property type="entry name" value="RNaseH_domain"/>
</dbReference>
<organism evidence="4 5">
    <name type="scientific">Brassica carinata</name>
    <name type="common">Ethiopian mustard</name>
    <name type="synonym">Abyssinian cabbage</name>
    <dbReference type="NCBI Taxonomy" id="52824"/>
    <lineage>
        <taxon>Eukaryota</taxon>
        <taxon>Viridiplantae</taxon>
        <taxon>Streptophyta</taxon>
        <taxon>Embryophyta</taxon>
        <taxon>Tracheophyta</taxon>
        <taxon>Spermatophyta</taxon>
        <taxon>Magnoliopsida</taxon>
        <taxon>eudicotyledons</taxon>
        <taxon>Gunneridae</taxon>
        <taxon>Pentapetalae</taxon>
        <taxon>rosids</taxon>
        <taxon>malvids</taxon>
        <taxon>Brassicales</taxon>
        <taxon>Brassicaceae</taxon>
        <taxon>Brassiceae</taxon>
        <taxon>Brassica</taxon>
    </lineage>
</organism>
<evidence type="ECO:0000259" key="2">
    <source>
        <dbReference type="Pfam" id="PF13456"/>
    </source>
</evidence>
<reference evidence="4 5" key="1">
    <citation type="submission" date="2020-02" db="EMBL/GenBank/DDBJ databases">
        <authorList>
            <person name="Ma Q."/>
            <person name="Huang Y."/>
            <person name="Song X."/>
            <person name="Pei D."/>
        </authorList>
    </citation>
    <scope>NUCLEOTIDE SEQUENCE [LARGE SCALE GENOMIC DNA]</scope>
    <source>
        <strain evidence="4">Sxm20200214</strain>
        <tissue evidence="4">Leaf</tissue>
    </source>
</reference>
<keyword evidence="1" id="KW-0812">Transmembrane</keyword>
<evidence type="ECO:0000256" key="1">
    <source>
        <dbReference type="SAM" id="Phobius"/>
    </source>
</evidence>
<sequence>MNVEELIDTETYSWNRPLLEQYLQPADVHQVLKIKLDMRYTVKSGYWTATHFYHDGEVIVRPEGSLEIKRNIWSLNILPKIKQFLWRVVSGALPTYTKLCTRGINIDPTCQRCCQDEETINHVLFTCPHATAMWRCSCILPYHVFTLNLEENLQALFDFMKSLSESESNRLLVFWILWLLWKSRNEYVFKKRNVHPIEDLRRAIDANTEWFRNVVLTNAESHDKLSSLQDGNLANEMESANIAGREALGFLIALQQTWIRGWRRVWFEGDNIELCNIINQVKENVDLGNLLCDIRHWMQLLLIAHWMCLSMFYHIPPVWLISFLYYPYTI</sequence>